<sequence>MYVFCEFSSVLLKDLLQENIVRNNDIDQTRNKNYMMAYLILLITFILTVKKQSMANIFRSMIRYIAIFKCSDFMLLLQYKLWILNAMRHKTQKQKILIFLLFLLYHLSHNYCYITVKTTELRRNILSRYLHNYLRFLYSETSFGTFNRNTDGYQIKTEDLTKTKSNAATFRTNINLKSCYEQTNVLDGVLEPYNS</sequence>
<comment type="caution">
    <text evidence="2">The sequence shown here is derived from an EMBL/GenBank/DDBJ whole genome shotgun (WGS) entry which is preliminary data.</text>
</comment>
<keyword evidence="1" id="KW-0812">Transmembrane</keyword>
<evidence type="ECO:0000256" key="1">
    <source>
        <dbReference type="SAM" id="Phobius"/>
    </source>
</evidence>
<keyword evidence="1" id="KW-1133">Transmembrane helix</keyword>
<keyword evidence="1" id="KW-0472">Membrane</keyword>
<feature type="transmembrane region" description="Helical" evidence="1">
    <location>
        <begin position="33"/>
        <end position="49"/>
    </location>
</feature>
<proteinExistence type="predicted"/>
<protein>
    <submittedName>
        <fullName evidence="2">Uncharacterized protein</fullName>
    </submittedName>
</protein>
<reference evidence="2 3" key="1">
    <citation type="submission" date="2019-08" db="EMBL/GenBank/DDBJ databases">
        <title>The genome of the soybean aphid Biotype 1, its phylome, world population structure and adaptation to the North American continent.</title>
        <authorList>
            <person name="Giordano R."/>
            <person name="Donthu R.K."/>
            <person name="Hernandez A.G."/>
            <person name="Wright C.L."/>
            <person name="Zimin A.V."/>
        </authorList>
    </citation>
    <scope>NUCLEOTIDE SEQUENCE [LARGE SCALE GENOMIC DNA]</scope>
    <source>
        <tissue evidence="2">Whole aphids</tissue>
    </source>
</reference>
<dbReference type="AlphaFoldDB" id="A0A6G0U5C4"/>
<feature type="transmembrane region" description="Helical" evidence="1">
    <location>
        <begin position="96"/>
        <end position="116"/>
    </location>
</feature>
<name>A0A6G0U5C4_APHGL</name>
<feature type="transmembrane region" description="Helical" evidence="1">
    <location>
        <begin position="61"/>
        <end position="84"/>
    </location>
</feature>
<accession>A0A6G0U5C4</accession>
<keyword evidence="3" id="KW-1185">Reference proteome</keyword>
<organism evidence="2 3">
    <name type="scientific">Aphis glycines</name>
    <name type="common">Soybean aphid</name>
    <dbReference type="NCBI Taxonomy" id="307491"/>
    <lineage>
        <taxon>Eukaryota</taxon>
        <taxon>Metazoa</taxon>
        <taxon>Ecdysozoa</taxon>
        <taxon>Arthropoda</taxon>
        <taxon>Hexapoda</taxon>
        <taxon>Insecta</taxon>
        <taxon>Pterygota</taxon>
        <taxon>Neoptera</taxon>
        <taxon>Paraneoptera</taxon>
        <taxon>Hemiptera</taxon>
        <taxon>Sternorrhyncha</taxon>
        <taxon>Aphidomorpha</taxon>
        <taxon>Aphidoidea</taxon>
        <taxon>Aphididae</taxon>
        <taxon>Aphidini</taxon>
        <taxon>Aphis</taxon>
        <taxon>Aphis</taxon>
    </lineage>
</organism>
<dbReference type="Proteomes" id="UP000475862">
    <property type="component" value="Unassembled WGS sequence"/>
</dbReference>
<gene>
    <name evidence="2" type="ORF">AGLY_002282</name>
</gene>
<evidence type="ECO:0000313" key="2">
    <source>
        <dbReference type="EMBL" id="KAE9543482.1"/>
    </source>
</evidence>
<dbReference type="EMBL" id="VYZN01000008">
    <property type="protein sequence ID" value="KAE9543482.1"/>
    <property type="molecule type" value="Genomic_DNA"/>
</dbReference>
<evidence type="ECO:0000313" key="3">
    <source>
        <dbReference type="Proteomes" id="UP000475862"/>
    </source>
</evidence>